<feature type="domain" description="Plasmid segregation protein ParM/StbA N-terminal" evidence="1">
    <location>
        <begin position="5"/>
        <end position="159"/>
    </location>
</feature>
<proteinExistence type="predicted"/>
<sequence>MEIGMKIFCDDGSTNVKLAWFEGKTLKSAVSVNSFRHNWKVEGLGSSRTYNYLLDGRKYTYDPVSEAAISTTHIEYQYSDTNVLAVHHALLNSGIEPQEIDLTVTLPISEFYTADCQKNTLNIERKISNLMREVTLNKGVTFTIKSVEVMPESLPAVFTRLVADNVGQYEKSLVIDLGGTTLDVGVIVGQFEDVSAVHGNPDIGVSMVTKATLTALKMASSDTSPMIADELIKNRENLDFVGQVVNEAAKQNLVLDTIDTAIHKLGELVVDDLLQYRNVNRVYIVGGGAALIADAVRKAWNHLGEKVVLMDEPQTALVQAIARFKAEE</sequence>
<protein>
    <submittedName>
        <fullName evidence="3">ParM</fullName>
    </submittedName>
</protein>
<dbReference type="AlphaFoldDB" id="A0A3G2CE50"/>
<dbReference type="SUPFAM" id="SSF53067">
    <property type="entry name" value="Actin-like ATPase domain"/>
    <property type="match status" value="2"/>
</dbReference>
<evidence type="ECO:0000259" key="2">
    <source>
        <dbReference type="Pfam" id="PF21523"/>
    </source>
</evidence>
<evidence type="ECO:0000313" key="3">
    <source>
        <dbReference type="EMBL" id="AYM50901.1"/>
    </source>
</evidence>
<dbReference type="CDD" id="cd24022">
    <property type="entry name" value="ASKHA_NBD_ParM_R1-like"/>
    <property type="match status" value="1"/>
</dbReference>
<accession>A0A3G2CE50</accession>
<dbReference type="InterPro" id="IPR009440">
    <property type="entry name" value="ParM/StbA_N"/>
</dbReference>
<organism evidence="3">
    <name type="scientific">Serratia marcescens</name>
    <dbReference type="NCBI Taxonomy" id="615"/>
    <lineage>
        <taxon>Bacteria</taxon>
        <taxon>Pseudomonadati</taxon>
        <taxon>Pseudomonadota</taxon>
        <taxon>Gammaproteobacteria</taxon>
        <taxon>Enterobacterales</taxon>
        <taxon>Yersiniaceae</taxon>
        <taxon>Serratia</taxon>
    </lineage>
</organism>
<geneLocation type="plasmid" evidence="3">
    <name>pPM120-2</name>
</geneLocation>
<reference evidence="3" key="1">
    <citation type="submission" date="2018-06" db="EMBL/GenBank/DDBJ databases">
        <title>Sequence analysis of plasmid pPM120-2 from Serratia marcescens clinical isolate.</title>
        <authorList>
            <person name="Celejewski-Marciniak P."/>
            <person name="Wroblewska M."/>
        </authorList>
    </citation>
    <scope>NUCLEOTIDE SEQUENCE</scope>
    <source>
        <strain evidence="3">S120</strain>
        <plasmid evidence="3">pPM120-2</plasmid>
    </source>
</reference>
<feature type="domain" description="Plasmid segregation protein ParM C-terminal" evidence="2">
    <location>
        <begin position="168"/>
        <end position="322"/>
    </location>
</feature>
<keyword evidence="3" id="KW-0614">Plasmid</keyword>
<dbReference type="Pfam" id="PF21523">
    <property type="entry name" value="ParM_N"/>
    <property type="match status" value="1"/>
</dbReference>
<dbReference type="InterPro" id="IPR056367">
    <property type="entry name" value="ASKHA_NBD_ParM_R1-like"/>
</dbReference>
<evidence type="ECO:0000259" key="1">
    <source>
        <dbReference type="Pfam" id="PF06406"/>
    </source>
</evidence>
<name>A0A3G2CE50_SERMA</name>
<gene>
    <name evidence="3" type="primary">parM</name>
</gene>
<dbReference type="InterPro" id="IPR048345">
    <property type="entry name" value="ParM_C"/>
</dbReference>
<dbReference type="InterPro" id="IPR043129">
    <property type="entry name" value="ATPase_NBD"/>
</dbReference>
<dbReference type="EMBL" id="MH569712">
    <property type="protein sequence ID" value="AYM50901.1"/>
    <property type="molecule type" value="Genomic_DNA"/>
</dbReference>
<dbReference type="Gene3D" id="3.30.420.40">
    <property type="match status" value="2"/>
</dbReference>
<dbReference type="Pfam" id="PF06406">
    <property type="entry name" value="StbA_N"/>
    <property type="match status" value="1"/>
</dbReference>